<keyword evidence="1" id="KW-1133">Transmembrane helix</keyword>
<evidence type="ECO:0000313" key="2">
    <source>
        <dbReference type="EMBL" id="KGA12580.1"/>
    </source>
</evidence>
<dbReference type="EMBL" id="JNSK01000196">
    <property type="protein sequence ID" value="KGA12580.1"/>
    <property type="molecule type" value="Genomic_DNA"/>
</dbReference>
<keyword evidence="1" id="KW-0812">Transmembrane</keyword>
<dbReference type="AlphaFoldDB" id="A0A094PLI6"/>
<sequence>MNDKKLTSMETFWYFLQCIAFGAGYFAKVPVKKALSERGLVTMTSAESFWYVILCLWFGLGYFQKTIYKKALSEVSQ</sequence>
<comment type="caution">
    <text evidence="2">The sequence shown here is derived from an EMBL/GenBank/DDBJ whole genome shotgun (WGS) entry which is preliminary data.</text>
</comment>
<feature type="transmembrane region" description="Helical" evidence="1">
    <location>
        <begin position="49"/>
        <end position="68"/>
    </location>
</feature>
<accession>A0A094PLI6</accession>
<evidence type="ECO:0000256" key="1">
    <source>
        <dbReference type="SAM" id="Phobius"/>
    </source>
</evidence>
<proteinExistence type="predicted"/>
<name>A0A094PLI6_9ZZZZ</name>
<protein>
    <submittedName>
        <fullName evidence="2">Uncharacterized protein</fullName>
    </submittedName>
</protein>
<gene>
    <name evidence="2" type="ORF">GM50_23915</name>
</gene>
<reference evidence="2" key="1">
    <citation type="submission" date="2014-05" db="EMBL/GenBank/DDBJ databases">
        <title>Key roles for freshwater Actinobacteria revealed by deep metagenomic sequencing.</title>
        <authorList>
            <person name="Ghai R."/>
            <person name="Mizuno C.M."/>
            <person name="Picazo A."/>
            <person name="Camacho A."/>
            <person name="Rodriguez-Valera F."/>
        </authorList>
    </citation>
    <scope>NUCLEOTIDE SEQUENCE</scope>
</reference>
<organism evidence="2">
    <name type="scientific">freshwater metagenome</name>
    <dbReference type="NCBI Taxonomy" id="449393"/>
    <lineage>
        <taxon>unclassified sequences</taxon>
        <taxon>metagenomes</taxon>
        <taxon>ecological metagenomes</taxon>
    </lineage>
</organism>
<keyword evidence="1" id="KW-0472">Membrane</keyword>
<feature type="transmembrane region" description="Helical" evidence="1">
    <location>
        <begin position="12"/>
        <end position="29"/>
    </location>
</feature>